<protein>
    <submittedName>
        <fullName evidence="3">Response regulator transcription factor</fullName>
    </submittedName>
</protein>
<dbReference type="Gene3D" id="3.40.50.2300">
    <property type="match status" value="1"/>
</dbReference>
<proteinExistence type="predicted"/>
<dbReference type="SMART" id="SM00448">
    <property type="entry name" value="REC"/>
    <property type="match status" value="1"/>
</dbReference>
<dbReference type="InterPro" id="IPR001789">
    <property type="entry name" value="Sig_transdc_resp-reg_receiver"/>
</dbReference>
<dbReference type="OrthoDB" id="3374006at2"/>
<organism evidence="3 4">
    <name type="scientific">Trinickia terrae</name>
    <dbReference type="NCBI Taxonomy" id="2571161"/>
    <lineage>
        <taxon>Bacteria</taxon>
        <taxon>Pseudomonadati</taxon>
        <taxon>Pseudomonadota</taxon>
        <taxon>Betaproteobacteria</taxon>
        <taxon>Burkholderiales</taxon>
        <taxon>Burkholderiaceae</taxon>
        <taxon>Trinickia</taxon>
    </lineage>
</organism>
<dbReference type="InterPro" id="IPR011006">
    <property type="entry name" value="CheY-like_superfamily"/>
</dbReference>
<name>A0A4V5PGZ8_9BURK</name>
<dbReference type="GO" id="GO:0000160">
    <property type="term" value="P:phosphorelay signal transduction system"/>
    <property type="evidence" value="ECO:0007669"/>
    <property type="project" value="InterPro"/>
</dbReference>
<keyword evidence="4" id="KW-1185">Reference proteome</keyword>
<reference evidence="3 4" key="1">
    <citation type="submission" date="2019-04" db="EMBL/GenBank/DDBJ databases">
        <title>Trinickia sp. 7GSK02, isolated from subtropical forest soil.</title>
        <authorList>
            <person name="Gao Z.-H."/>
            <person name="Qiu L.-H."/>
        </authorList>
    </citation>
    <scope>NUCLEOTIDE SEQUENCE [LARGE SCALE GENOMIC DNA]</scope>
    <source>
        <strain evidence="3 4">7GSK02</strain>
    </source>
</reference>
<feature type="domain" description="Response regulatory" evidence="2">
    <location>
        <begin position="1"/>
        <end position="111"/>
    </location>
</feature>
<dbReference type="SUPFAM" id="SSF52172">
    <property type="entry name" value="CheY-like"/>
    <property type="match status" value="1"/>
</dbReference>
<comment type="caution">
    <text evidence="1">Lacks conserved residue(s) required for the propagation of feature annotation.</text>
</comment>
<dbReference type="AlphaFoldDB" id="A0A4V5PGZ8"/>
<dbReference type="Pfam" id="PF00072">
    <property type="entry name" value="Response_reg"/>
    <property type="match status" value="1"/>
</dbReference>
<comment type="caution">
    <text evidence="3">The sequence shown here is derived from an EMBL/GenBank/DDBJ whole genome shotgun (WGS) entry which is preliminary data.</text>
</comment>
<evidence type="ECO:0000313" key="3">
    <source>
        <dbReference type="EMBL" id="TKC81460.1"/>
    </source>
</evidence>
<accession>A0A4V5PGZ8</accession>
<dbReference type="Proteomes" id="UP000305539">
    <property type="component" value="Unassembled WGS sequence"/>
</dbReference>
<sequence length="116" mass="12753">MFRSNSLSVSKCPAGAARHLIQELYAAAPLFRALRASAWDLAIVGWHLGDVDGRDLLRWMRATFPVLPPVVFFTAHNTADDIVFALENGALDYIVGPIPVMVLRARLKAIARRIAA</sequence>
<evidence type="ECO:0000259" key="2">
    <source>
        <dbReference type="PROSITE" id="PS50110"/>
    </source>
</evidence>
<dbReference type="PROSITE" id="PS50110">
    <property type="entry name" value="RESPONSE_REGULATORY"/>
    <property type="match status" value="1"/>
</dbReference>
<evidence type="ECO:0000313" key="4">
    <source>
        <dbReference type="Proteomes" id="UP000305539"/>
    </source>
</evidence>
<gene>
    <name evidence="3" type="ORF">FAZ69_27965</name>
</gene>
<evidence type="ECO:0000256" key="1">
    <source>
        <dbReference type="PROSITE-ProRule" id="PRU00169"/>
    </source>
</evidence>
<dbReference type="EMBL" id="SWJE01000018">
    <property type="protein sequence ID" value="TKC81460.1"/>
    <property type="molecule type" value="Genomic_DNA"/>
</dbReference>